<evidence type="ECO:0000313" key="5">
    <source>
        <dbReference type="Proteomes" id="UP001150538"/>
    </source>
</evidence>
<dbReference type="InterPro" id="IPR001110">
    <property type="entry name" value="UPF0012_CS"/>
</dbReference>
<comment type="caution">
    <text evidence="4">The sequence shown here is derived from an EMBL/GenBank/DDBJ whole genome shotgun (WGS) entry which is preliminary data.</text>
</comment>
<keyword evidence="5" id="KW-1185">Reference proteome</keyword>
<name>A0A9W8AAV6_9FUNG</name>
<dbReference type="InterPro" id="IPR045254">
    <property type="entry name" value="Nit1/2_C-N_Hydrolase"/>
</dbReference>
<dbReference type="GO" id="GO:0006528">
    <property type="term" value="P:asparagine metabolic process"/>
    <property type="evidence" value="ECO:0007669"/>
    <property type="project" value="TreeGrafter"/>
</dbReference>
<gene>
    <name evidence="4" type="primary">NIT3</name>
    <name evidence="4" type="ORF">H4219_000890</name>
</gene>
<dbReference type="GO" id="GO:0006107">
    <property type="term" value="P:oxaloacetate metabolic process"/>
    <property type="evidence" value="ECO:0007669"/>
    <property type="project" value="TreeGrafter"/>
</dbReference>
<dbReference type="SUPFAM" id="SSF56317">
    <property type="entry name" value="Carbon-nitrogen hydrolase"/>
    <property type="match status" value="1"/>
</dbReference>
<feature type="domain" description="CN hydrolase" evidence="3">
    <location>
        <begin position="5"/>
        <end position="258"/>
    </location>
</feature>
<dbReference type="AlphaFoldDB" id="A0A9W8AAV6"/>
<sequence>MSRTLKIALIQLAVGAKKAVNLARAHGKVMDAARAGASLVVLPECFNSPYGTQFFKEYSEVIDSANPGESMKALSNMAKEANVFLVGGSIPEKVSDADKLYNTCTVWNQNGEMIAKHRKVHLFDIDIPGKIRFQESEVLSPGNELTQFETPWGKIGVGICYDIRFPEMASIAAQSGCKAMIYPGAFNMTTGPLHWELLARARAVDNQMFVAACSPARDMSASYHAWGHSSVVDPFARVIAKADYGVIEDVRSSIPISSQRRSDLYTSASLINKSN</sequence>
<dbReference type="InterPro" id="IPR003010">
    <property type="entry name" value="C-N_Hydrolase"/>
</dbReference>
<dbReference type="GO" id="GO:0006541">
    <property type="term" value="P:glutamine metabolic process"/>
    <property type="evidence" value="ECO:0007669"/>
    <property type="project" value="TreeGrafter"/>
</dbReference>
<evidence type="ECO:0000259" key="3">
    <source>
        <dbReference type="PROSITE" id="PS50263"/>
    </source>
</evidence>
<reference evidence="4" key="1">
    <citation type="submission" date="2022-07" db="EMBL/GenBank/DDBJ databases">
        <title>Phylogenomic reconstructions and comparative analyses of Kickxellomycotina fungi.</title>
        <authorList>
            <person name="Reynolds N.K."/>
            <person name="Stajich J.E."/>
            <person name="Barry K."/>
            <person name="Grigoriev I.V."/>
            <person name="Crous P."/>
            <person name="Smith M.E."/>
        </authorList>
    </citation>
    <scope>NUCLEOTIDE SEQUENCE</scope>
    <source>
        <strain evidence="4">NBRC 100468</strain>
    </source>
</reference>
<accession>A0A9W8AAV6</accession>
<keyword evidence="2 4" id="KW-0378">Hydrolase</keyword>
<dbReference type="InterPro" id="IPR036526">
    <property type="entry name" value="C-N_Hydrolase_sf"/>
</dbReference>
<dbReference type="PROSITE" id="PS01227">
    <property type="entry name" value="UPF0012"/>
    <property type="match status" value="1"/>
</dbReference>
<dbReference type="EMBL" id="JANBPU010000007">
    <property type="protein sequence ID" value="KAJ1921032.1"/>
    <property type="molecule type" value="Genomic_DNA"/>
</dbReference>
<dbReference type="Proteomes" id="UP001150538">
    <property type="component" value="Unassembled WGS sequence"/>
</dbReference>
<dbReference type="EC" id="3.5.1.3" evidence="4"/>
<organism evidence="4 5">
    <name type="scientific">Mycoemilia scoparia</name>
    <dbReference type="NCBI Taxonomy" id="417184"/>
    <lineage>
        <taxon>Eukaryota</taxon>
        <taxon>Fungi</taxon>
        <taxon>Fungi incertae sedis</taxon>
        <taxon>Zoopagomycota</taxon>
        <taxon>Kickxellomycotina</taxon>
        <taxon>Kickxellomycetes</taxon>
        <taxon>Kickxellales</taxon>
        <taxon>Kickxellaceae</taxon>
        <taxon>Mycoemilia</taxon>
    </lineage>
</organism>
<evidence type="ECO:0000313" key="4">
    <source>
        <dbReference type="EMBL" id="KAJ1921032.1"/>
    </source>
</evidence>
<dbReference type="PANTHER" id="PTHR23088:SF30">
    <property type="entry name" value="OMEGA-AMIDASE NIT2"/>
    <property type="match status" value="1"/>
</dbReference>
<proteinExistence type="inferred from homology"/>
<dbReference type="PANTHER" id="PTHR23088">
    <property type="entry name" value="NITRILASE-RELATED"/>
    <property type="match status" value="1"/>
</dbReference>
<dbReference type="Pfam" id="PF00795">
    <property type="entry name" value="CN_hydrolase"/>
    <property type="match status" value="1"/>
</dbReference>
<evidence type="ECO:0000256" key="1">
    <source>
        <dbReference type="ARBA" id="ARBA00010613"/>
    </source>
</evidence>
<dbReference type="GO" id="GO:0050152">
    <property type="term" value="F:omega-amidase activity"/>
    <property type="evidence" value="ECO:0007669"/>
    <property type="project" value="UniProtKB-EC"/>
</dbReference>
<dbReference type="GO" id="GO:0005739">
    <property type="term" value="C:mitochondrion"/>
    <property type="evidence" value="ECO:0007669"/>
    <property type="project" value="TreeGrafter"/>
</dbReference>
<dbReference type="Gene3D" id="3.60.110.10">
    <property type="entry name" value="Carbon-nitrogen hydrolase"/>
    <property type="match status" value="1"/>
</dbReference>
<comment type="similarity">
    <text evidence="1">Belongs to the carbon-nitrogen hydrolase superfamily. NIT1/NIT2 family.</text>
</comment>
<dbReference type="FunFam" id="3.60.110.10:FF:000002">
    <property type="entry name" value="Nitrilase family member 2"/>
    <property type="match status" value="1"/>
</dbReference>
<dbReference type="CDD" id="cd07572">
    <property type="entry name" value="nit"/>
    <property type="match status" value="1"/>
</dbReference>
<dbReference type="PROSITE" id="PS50263">
    <property type="entry name" value="CN_HYDROLASE"/>
    <property type="match status" value="1"/>
</dbReference>
<dbReference type="OrthoDB" id="10250282at2759"/>
<evidence type="ECO:0000256" key="2">
    <source>
        <dbReference type="ARBA" id="ARBA00022801"/>
    </source>
</evidence>
<protein>
    <submittedName>
        <fullName evidence="4">Omega-amidase nit3</fullName>
        <ecNumber evidence="4">3.5.1.3</ecNumber>
    </submittedName>
</protein>